<reference evidence="1" key="1">
    <citation type="submission" date="2014-09" db="EMBL/GenBank/DDBJ databases">
        <authorList>
            <person name="Magalhaes I.L.F."/>
            <person name="Oliveira U."/>
            <person name="Santos F.R."/>
            <person name="Vidigal T.H.D.A."/>
            <person name="Brescovit A.D."/>
            <person name="Santos A.J."/>
        </authorList>
    </citation>
    <scope>NUCLEOTIDE SEQUENCE</scope>
    <source>
        <tissue evidence="1">Shoot tissue taken approximately 20 cm above the soil surface</tissue>
    </source>
</reference>
<name>A0A0A9BL64_ARUDO</name>
<proteinExistence type="predicted"/>
<sequence>MVAKQAHNITTIMGKMAQYCANVSAKFAVGGIITKLPRSRSLATTLQVQTRGHNDRCTGCPFGTGGEDA</sequence>
<dbReference type="AlphaFoldDB" id="A0A0A9BL64"/>
<evidence type="ECO:0000313" key="1">
    <source>
        <dbReference type="EMBL" id="JAD61970.1"/>
    </source>
</evidence>
<organism evidence="1">
    <name type="scientific">Arundo donax</name>
    <name type="common">Giant reed</name>
    <name type="synonym">Donax arundinaceus</name>
    <dbReference type="NCBI Taxonomy" id="35708"/>
    <lineage>
        <taxon>Eukaryota</taxon>
        <taxon>Viridiplantae</taxon>
        <taxon>Streptophyta</taxon>
        <taxon>Embryophyta</taxon>
        <taxon>Tracheophyta</taxon>
        <taxon>Spermatophyta</taxon>
        <taxon>Magnoliopsida</taxon>
        <taxon>Liliopsida</taxon>
        <taxon>Poales</taxon>
        <taxon>Poaceae</taxon>
        <taxon>PACMAD clade</taxon>
        <taxon>Arundinoideae</taxon>
        <taxon>Arundineae</taxon>
        <taxon>Arundo</taxon>
    </lineage>
</organism>
<accession>A0A0A9BL64</accession>
<dbReference type="EMBL" id="GBRH01235925">
    <property type="protein sequence ID" value="JAD61970.1"/>
    <property type="molecule type" value="Transcribed_RNA"/>
</dbReference>
<reference evidence="1" key="2">
    <citation type="journal article" date="2015" name="Data Brief">
        <title>Shoot transcriptome of the giant reed, Arundo donax.</title>
        <authorList>
            <person name="Barrero R.A."/>
            <person name="Guerrero F.D."/>
            <person name="Moolhuijzen P."/>
            <person name="Goolsby J.A."/>
            <person name="Tidwell J."/>
            <person name="Bellgard S.E."/>
            <person name="Bellgard M.I."/>
        </authorList>
    </citation>
    <scope>NUCLEOTIDE SEQUENCE</scope>
    <source>
        <tissue evidence="1">Shoot tissue taken approximately 20 cm above the soil surface</tissue>
    </source>
</reference>
<protein>
    <submittedName>
        <fullName evidence="1">Uncharacterized protein</fullName>
    </submittedName>
</protein>